<evidence type="ECO:0000256" key="1">
    <source>
        <dbReference type="ARBA" id="ARBA00004651"/>
    </source>
</evidence>
<sequence length="314" mass="33360">MIAYTLQRLGWSVVIMIVTMTLLFGLVYVIPGDPATVALGPRATPAMRAELHARMGLDKPVGEQLVRFIGNAATGDLGLDVWSRRPVSTIVLDALPNTLKLAGAGIGWAILLGIPLGCWSALRRGRLADRIIGAGSAVGIALPAFVVAIYGLLLFAVKLKWLPALGAGPADDFGRQLVYLILPSFAIGFGWVGYLARLVRASMIEVLGENHVRMLRAFGVGEARILLRYALPIAIVPTITILGMGVGSLLSGAVLVEIIFNRPGLGKLTYEAVISRNFPVVSGTVLVTTACYVVCTIIADLTVARLDPRVRGTL</sequence>
<dbReference type="InterPro" id="IPR035906">
    <property type="entry name" value="MetI-like_sf"/>
</dbReference>
<dbReference type="PANTHER" id="PTHR43163:SF3">
    <property type="entry name" value="PEPTIDE ABC TRANSPORTER PERMEASE PROTEIN"/>
    <property type="match status" value="1"/>
</dbReference>
<evidence type="ECO:0000256" key="2">
    <source>
        <dbReference type="ARBA" id="ARBA00022448"/>
    </source>
</evidence>
<dbReference type="OrthoDB" id="9807402at2"/>
<dbReference type="CDD" id="cd06261">
    <property type="entry name" value="TM_PBP2"/>
    <property type="match status" value="1"/>
</dbReference>
<evidence type="ECO:0000259" key="8">
    <source>
        <dbReference type="PROSITE" id="PS50928"/>
    </source>
</evidence>
<comment type="subcellular location">
    <subcellularLocation>
        <location evidence="1 7">Cell membrane</location>
        <topology evidence="1 7">Multi-pass membrane protein</topology>
    </subcellularLocation>
</comment>
<feature type="transmembrane region" description="Helical" evidence="7">
    <location>
        <begin position="101"/>
        <end position="122"/>
    </location>
</feature>
<dbReference type="EMBL" id="QYUK01000008">
    <property type="protein sequence ID" value="RJF94740.1"/>
    <property type="molecule type" value="Genomic_DNA"/>
</dbReference>
<keyword evidence="3" id="KW-1003">Cell membrane</keyword>
<comment type="similarity">
    <text evidence="7">Belongs to the binding-protein-dependent transport system permease family.</text>
</comment>
<comment type="caution">
    <text evidence="9">The sequence shown here is derived from an EMBL/GenBank/DDBJ whole genome shotgun (WGS) entry which is preliminary data.</text>
</comment>
<reference evidence="9 10" key="1">
    <citation type="submission" date="2018-09" db="EMBL/GenBank/DDBJ databases">
        <authorList>
            <person name="Zhu H."/>
        </authorList>
    </citation>
    <scope>NUCLEOTIDE SEQUENCE [LARGE SCALE GENOMIC DNA]</scope>
    <source>
        <strain evidence="9 10">K1W22B-8</strain>
    </source>
</reference>
<dbReference type="GO" id="GO:0005886">
    <property type="term" value="C:plasma membrane"/>
    <property type="evidence" value="ECO:0007669"/>
    <property type="project" value="UniProtKB-SubCell"/>
</dbReference>
<feature type="transmembrane region" description="Helical" evidence="7">
    <location>
        <begin position="9"/>
        <end position="30"/>
    </location>
</feature>
<keyword evidence="10" id="KW-1185">Reference proteome</keyword>
<feature type="transmembrane region" description="Helical" evidence="7">
    <location>
        <begin position="134"/>
        <end position="157"/>
    </location>
</feature>
<evidence type="ECO:0000256" key="6">
    <source>
        <dbReference type="ARBA" id="ARBA00023136"/>
    </source>
</evidence>
<feature type="transmembrane region" description="Helical" evidence="7">
    <location>
        <begin position="233"/>
        <end position="260"/>
    </location>
</feature>
<dbReference type="PROSITE" id="PS50928">
    <property type="entry name" value="ABC_TM1"/>
    <property type="match status" value="1"/>
</dbReference>
<feature type="transmembrane region" description="Helical" evidence="7">
    <location>
        <begin position="177"/>
        <end position="196"/>
    </location>
</feature>
<keyword evidence="5 7" id="KW-1133">Transmembrane helix</keyword>
<evidence type="ECO:0000256" key="4">
    <source>
        <dbReference type="ARBA" id="ARBA00022692"/>
    </source>
</evidence>
<dbReference type="RefSeq" id="WP_119776170.1">
    <property type="nucleotide sequence ID" value="NZ_QYUK01000008.1"/>
</dbReference>
<dbReference type="PANTHER" id="PTHR43163">
    <property type="entry name" value="DIPEPTIDE TRANSPORT SYSTEM PERMEASE PROTEIN DPPB-RELATED"/>
    <property type="match status" value="1"/>
</dbReference>
<dbReference type="InterPro" id="IPR000515">
    <property type="entry name" value="MetI-like"/>
</dbReference>
<feature type="domain" description="ABC transmembrane type-1" evidence="8">
    <location>
        <begin position="95"/>
        <end position="299"/>
    </location>
</feature>
<evidence type="ECO:0000313" key="9">
    <source>
        <dbReference type="EMBL" id="RJF94740.1"/>
    </source>
</evidence>
<name>A0A418WU00_9PROT</name>
<dbReference type="Gene3D" id="1.10.3720.10">
    <property type="entry name" value="MetI-like"/>
    <property type="match status" value="1"/>
</dbReference>
<dbReference type="SUPFAM" id="SSF161098">
    <property type="entry name" value="MetI-like"/>
    <property type="match status" value="1"/>
</dbReference>
<feature type="transmembrane region" description="Helical" evidence="7">
    <location>
        <begin position="280"/>
        <end position="303"/>
    </location>
</feature>
<keyword evidence="4 7" id="KW-0812">Transmembrane</keyword>
<gene>
    <name evidence="9" type="ORF">D3874_02685</name>
</gene>
<keyword evidence="6 7" id="KW-0472">Membrane</keyword>
<protein>
    <submittedName>
        <fullName evidence="9">ABC transporter permease</fullName>
    </submittedName>
</protein>
<accession>A0A418WU00</accession>
<dbReference type="AlphaFoldDB" id="A0A418WU00"/>
<dbReference type="Pfam" id="PF19300">
    <property type="entry name" value="BPD_transp_1_N"/>
    <property type="match status" value="1"/>
</dbReference>
<dbReference type="InterPro" id="IPR045621">
    <property type="entry name" value="BPD_transp_1_N"/>
</dbReference>
<dbReference type="Proteomes" id="UP000284605">
    <property type="component" value="Unassembled WGS sequence"/>
</dbReference>
<evidence type="ECO:0000313" key="10">
    <source>
        <dbReference type="Proteomes" id="UP000284605"/>
    </source>
</evidence>
<keyword evidence="2 7" id="KW-0813">Transport</keyword>
<proteinExistence type="inferred from homology"/>
<evidence type="ECO:0000256" key="3">
    <source>
        <dbReference type="ARBA" id="ARBA00022475"/>
    </source>
</evidence>
<dbReference type="Pfam" id="PF00528">
    <property type="entry name" value="BPD_transp_1"/>
    <property type="match status" value="1"/>
</dbReference>
<evidence type="ECO:0000256" key="7">
    <source>
        <dbReference type="RuleBase" id="RU363032"/>
    </source>
</evidence>
<dbReference type="GO" id="GO:0055085">
    <property type="term" value="P:transmembrane transport"/>
    <property type="evidence" value="ECO:0007669"/>
    <property type="project" value="InterPro"/>
</dbReference>
<evidence type="ECO:0000256" key="5">
    <source>
        <dbReference type="ARBA" id="ARBA00022989"/>
    </source>
</evidence>
<organism evidence="9 10">
    <name type="scientific">Oleomonas cavernae</name>
    <dbReference type="NCBI Taxonomy" id="2320859"/>
    <lineage>
        <taxon>Bacteria</taxon>
        <taxon>Pseudomonadati</taxon>
        <taxon>Pseudomonadota</taxon>
        <taxon>Alphaproteobacteria</taxon>
        <taxon>Acetobacterales</taxon>
        <taxon>Acetobacteraceae</taxon>
        <taxon>Oleomonas</taxon>
    </lineage>
</organism>